<sequence length="118" mass="13287">MWAFTNGKKKIVTQVLNLSMTLCEVLTAPMYLEPKYPVVSTTARNRTPISAAKIMAKVIIKAILCFLSLSTINWFHHNYNIGHCVATIVARHLLLVILFLITTPFSQLLFCHGCLKII</sequence>
<gene>
    <name evidence="1" type="ORF">MLD38_039261</name>
</gene>
<organism evidence="1 2">
    <name type="scientific">Melastoma candidum</name>
    <dbReference type="NCBI Taxonomy" id="119954"/>
    <lineage>
        <taxon>Eukaryota</taxon>
        <taxon>Viridiplantae</taxon>
        <taxon>Streptophyta</taxon>
        <taxon>Embryophyta</taxon>
        <taxon>Tracheophyta</taxon>
        <taxon>Spermatophyta</taxon>
        <taxon>Magnoliopsida</taxon>
        <taxon>eudicotyledons</taxon>
        <taxon>Gunneridae</taxon>
        <taxon>Pentapetalae</taxon>
        <taxon>rosids</taxon>
        <taxon>malvids</taxon>
        <taxon>Myrtales</taxon>
        <taxon>Melastomataceae</taxon>
        <taxon>Melastomatoideae</taxon>
        <taxon>Melastomateae</taxon>
        <taxon>Melastoma</taxon>
    </lineage>
</organism>
<reference evidence="2" key="1">
    <citation type="journal article" date="2023" name="Front. Plant Sci.">
        <title>Chromosomal-level genome assembly of Melastoma candidum provides insights into trichome evolution.</title>
        <authorList>
            <person name="Zhong Y."/>
            <person name="Wu W."/>
            <person name="Sun C."/>
            <person name="Zou P."/>
            <person name="Liu Y."/>
            <person name="Dai S."/>
            <person name="Zhou R."/>
        </authorList>
    </citation>
    <scope>NUCLEOTIDE SEQUENCE [LARGE SCALE GENOMIC DNA]</scope>
</reference>
<evidence type="ECO:0000313" key="2">
    <source>
        <dbReference type="Proteomes" id="UP001057402"/>
    </source>
</evidence>
<accession>A0ACB9L2X3</accession>
<proteinExistence type="predicted"/>
<name>A0ACB9L2X3_9MYRT</name>
<dbReference type="Proteomes" id="UP001057402">
    <property type="component" value="Chromosome 12"/>
</dbReference>
<evidence type="ECO:0000313" key="1">
    <source>
        <dbReference type="EMBL" id="KAI4303659.1"/>
    </source>
</evidence>
<dbReference type="EMBL" id="CM042891">
    <property type="protein sequence ID" value="KAI4303659.1"/>
    <property type="molecule type" value="Genomic_DNA"/>
</dbReference>
<keyword evidence="2" id="KW-1185">Reference proteome</keyword>
<comment type="caution">
    <text evidence="1">The sequence shown here is derived from an EMBL/GenBank/DDBJ whole genome shotgun (WGS) entry which is preliminary data.</text>
</comment>
<protein>
    <submittedName>
        <fullName evidence="1">Uncharacterized protein</fullName>
    </submittedName>
</protein>